<comment type="similarity">
    <text evidence="3 14">Belongs to the myo-inositol oxygenase family.</text>
</comment>
<dbReference type="GO" id="GO:0005737">
    <property type="term" value="C:cytoplasm"/>
    <property type="evidence" value="ECO:0007669"/>
    <property type="project" value="UniProtKB-SubCell"/>
</dbReference>
<feature type="binding site" evidence="12">
    <location>
        <position position="157"/>
    </location>
    <ligand>
        <name>substrate</name>
    </ligand>
</feature>
<feature type="binding site" evidence="12">
    <location>
        <begin position="115"/>
        <end position="117"/>
    </location>
    <ligand>
        <name>substrate</name>
    </ligand>
</feature>
<evidence type="ECO:0000256" key="9">
    <source>
        <dbReference type="ARBA" id="ARBA00023004"/>
    </source>
</evidence>
<evidence type="ECO:0000256" key="11">
    <source>
        <dbReference type="ARBA" id="ARBA00048271"/>
    </source>
</evidence>
<comment type="subcellular location">
    <subcellularLocation>
        <location evidence="1 14">Cytoplasm</location>
    </subcellularLocation>
</comment>
<keyword evidence="7 13" id="KW-0479">Metal-binding</keyword>
<dbReference type="Proteomes" id="UP000218231">
    <property type="component" value="Unassembled WGS sequence"/>
</dbReference>
<gene>
    <name evidence="15" type="ORF">WR25_02977</name>
</gene>
<dbReference type="PANTHER" id="PTHR12588">
    <property type="entry name" value="MYOINOSITOL OXYGENASE"/>
    <property type="match status" value="1"/>
</dbReference>
<name>A0A2A2K407_9BILA</name>
<dbReference type="EC" id="1.13.99.1" evidence="4 14"/>
<feature type="binding site" evidence="12">
    <location>
        <begin position="171"/>
        <end position="172"/>
    </location>
    <ligand>
        <name>substrate</name>
    </ligand>
</feature>
<evidence type="ECO:0000256" key="7">
    <source>
        <dbReference type="ARBA" id="ARBA00022723"/>
    </source>
</evidence>
<evidence type="ECO:0000256" key="5">
    <source>
        <dbReference type="ARBA" id="ARBA00019269"/>
    </source>
</evidence>
<evidence type="ECO:0000256" key="6">
    <source>
        <dbReference type="ARBA" id="ARBA00022490"/>
    </source>
</evidence>
<evidence type="ECO:0000256" key="10">
    <source>
        <dbReference type="ARBA" id="ARBA00029668"/>
    </source>
</evidence>
<evidence type="ECO:0000256" key="12">
    <source>
        <dbReference type="PIRSR" id="PIRSR607828-1"/>
    </source>
</evidence>
<feature type="binding site" evidence="13">
    <location>
        <position position="128"/>
    </location>
    <ligand>
        <name>Fe cation</name>
        <dbReference type="ChEBI" id="CHEBI:24875"/>
        <label>1</label>
    </ligand>
</feature>
<dbReference type="GO" id="GO:0019310">
    <property type="term" value="P:inositol catabolic process"/>
    <property type="evidence" value="ECO:0007669"/>
    <property type="project" value="UniProtKB-UniRule"/>
</dbReference>
<feature type="binding site" evidence="13">
    <location>
        <position position="154"/>
    </location>
    <ligand>
        <name>Fe cation</name>
        <dbReference type="ChEBI" id="CHEBI:24875"/>
        <label>1</label>
    </ligand>
</feature>
<comment type="pathway">
    <text evidence="2 14">Polyol metabolism; myo-inositol degradation into D-glucuronate; D-glucuronate from myo-inositol: step 1/1.</text>
</comment>
<sequence length="315" mass="36755">MDTRPEPVSIGAYHRRPYQSYTRHYEADIGEILRSTIMKLEAVSPVSYEKDGKAYRIYEEDPQDKIQMRVKNHYYNMHRLQTVDFVREMHKKWLTFNHANMPILECLDFLSNFLDESDPDVDTPNVCHAYQTAERLRAAHPDKPWMHLAGLVHDLGKVMSVWGEEQWAVTGDTYPVGCSPDPSIVYGLKSFEGNLDVNDEKYNTSLGMYQPNCGIENLLMTWSHDEYMYQVLVNHGSTLPEEALYAIRFHSFYPYHSHNAYRQFATERDEKLMPAIMMLNDCDLYSKNDTQPDIEALKPYYQSLIDKYVPGPVAW</sequence>
<comment type="caution">
    <text evidence="15">The sequence shown here is derived from an EMBL/GenBank/DDBJ whole genome shotgun (WGS) entry which is preliminary data.</text>
</comment>
<accession>A0A2A2K407</accession>
<feature type="binding site" evidence="13">
    <location>
        <position position="153"/>
    </location>
    <ligand>
        <name>Fe cation</name>
        <dbReference type="ChEBI" id="CHEBI:24875"/>
        <label>1</label>
    </ligand>
</feature>
<dbReference type="Pfam" id="PF05153">
    <property type="entry name" value="MIOX"/>
    <property type="match status" value="1"/>
</dbReference>
<evidence type="ECO:0000256" key="14">
    <source>
        <dbReference type="RuleBase" id="RU367039"/>
    </source>
</evidence>
<dbReference type="GO" id="GO:0005506">
    <property type="term" value="F:iron ion binding"/>
    <property type="evidence" value="ECO:0007669"/>
    <property type="project" value="InterPro"/>
</dbReference>
<evidence type="ECO:0000256" key="3">
    <source>
        <dbReference type="ARBA" id="ARBA00005286"/>
    </source>
</evidence>
<keyword evidence="9 13" id="KW-0408">Iron</keyword>
<dbReference type="SUPFAM" id="SSF109604">
    <property type="entry name" value="HD-domain/PDEase-like"/>
    <property type="match status" value="1"/>
</dbReference>
<feature type="binding site" evidence="13">
    <location>
        <position position="250"/>
    </location>
    <ligand>
        <name>Fe cation</name>
        <dbReference type="ChEBI" id="CHEBI:24875"/>
        <label>1</label>
    </ligand>
</feature>
<evidence type="ECO:0000313" key="16">
    <source>
        <dbReference type="Proteomes" id="UP000218231"/>
    </source>
</evidence>
<dbReference type="UniPathway" id="UPA00111">
    <property type="reaction ID" value="UER00527"/>
</dbReference>
<evidence type="ECO:0000256" key="2">
    <source>
        <dbReference type="ARBA" id="ARBA00005167"/>
    </source>
</evidence>
<evidence type="ECO:0000313" key="15">
    <source>
        <dbReference type="EMBL" id="PAV68529.1"/>
    </source>
</evidence>
<feature type="binding site" evidence="12">
    <location>
        <begin position="250"/>
        <end position="251"/>
    </location>
    <ligand>
        <name>substrate</name>
    </ligand>
</feature>
<comment type="catalytic activity">
    <reaction evidence="11 14">
        <text>myo-inositol + O2 = D-glucuronate + H2O + H(+)</text>
        <dbReference type="Rhea" id="RHEA:23696"/>
        <dbReference type="ChEBI" id="CHEBI:15377"/>
        <dbReference type="ChEBI" id="CHEBI:15378"/>
        <dbReference type="ChEBI" id="CHEBI:15379"/>
        <dbReference type="ChEBI" id="CHEBI:17268"/>
        <dbReference type="ChEBI" id="CHEBI:58720"/>
        <dbReference type="EC" id="1.13.99.1"/>
    </reaction>
</comment>
<dbReference type="PANTHER" id="PTHR12588:SF0">
    <property type="entry name" value="INOSITOL OXYGENASE"/>
    <property type="match status" value="1"/>
</dbReference>
<evidence type="ECO:0000256" key="13">
    <source>
        <dbReference type="PIRSR" id="PIRSR607828-2"/>
    </source>
</evidence>
<dbReference type="GO" id="GO:0050113">
    <property type="term" value="F:inositol oxygenase activity"/>
    <property type="evidence" value="ECO:0007669"/>
    <property type="project" value="UniProtKB-UniRule"/>
</dbReference>
<protein>
    <recommendedName>
        <fullName evidence="5 14">Inositol oxygenase</fullName>
        <ecNumber evidence="4 14">1.13.99.1</ecNumber>
    </recommendedName>
    <alternativeName>
        <fullName evidence="10 14">Myo-inositol oxygenase</fullName>
    </alternativeName>
</protein>
<dbReference type="InterPro" id="IPR007828">
    <property type="entry name" value="Inositol_oxygenase"/>
</dbReference>
<comment type="cofactor">
    <cofactor evidence="13 14">
        <name>Fe cation</name>
        <dbReference type="ChEBI" id="CHEBI:24875"/>
    </cofactor>
    <text evidence="13 14">Binds 2 iron ions per subunit.</text>
</comment>
<evidence type="ECO:0000256" key="1">
    <source>
        <dbReference type="ARBA" id="ARBA00004496"/>
    </source>
</evidence>
<feature type="binding site" evidence="13">
    <location>
        <position position="224"/>
    </location>
    <ligand>
        <name>Fe cation</name>
        <dbReference type="ChEBI" id="CHEBI:24875"/>
        <label>1</label>
    </ligand>
</feature>
<evidence type="ECO:0000256" key="8">
    <source>
        <dbReference type="ARBA" id="ARBA00023002"/>
    </source>
</evidence>
<feature type="binding site" evidence="13">
    <location>
        <position position="283"/>
    </location>
    <ligand>
        <name>Fe cation</name>
        <dbReference type="ChEBI" id="CHEBI:24875"/>
        <label>1</label>
    </ligand>
</feature>
<keyword evidence="6 14" id="KW-0963">Cytoplasm</keyword>
<proteinExistence type="inferred from homology"/>
<keyword evidence="16" id="KW-1185">Reference proteome</keyword>
<keyword evidence="8 14" id="KW-0560">Oxidoreductase</keyword>
<dbReference type="OrthoDB" id="5151075at2759"/>
<dbReference type="EMBL" id="LIAE01009741">
    <property type="protein sequence ID" value="PAV68529.1"/>
    <property type="molecule type" value="Genomic_DNA"/>
</dbReference>
<evidence type="ECO:0000256" key="4">
    <source>
        <dbReference type="ARBA" id="ARBA00011919"/>
    </source>
</evidence>
<organism evidence="15 16">
    <name type="scientific">Diploscapter pachys</name>
    <dbReference type="NCBI Taxonomy" id="2018661"/>
    <lineage>
        <taxon>Eukaryota</taxon>
        <taxon>Metazoa</taxon>
        <taxon>Ecdysozoa</taxon>
        <taxon>Nematoda</taxon>
        <taxon>Chromadorea</taxon>
        <taxon>Rhabditida</taxon>
        <taxon>Rhabditina</taxon>
        <taxon>Rhabditomorpha</taxon>
        <taxon>Rhabditoidea</taxon>
        <taxon>Rhabditidae</taxon>
        <taxon>Diploscapter</taxon>
    </lineage>
</organism>
<dbReference type="AlphaFoldDB" id="A0A2A2K407"/>
<feature type="binding site" evidence="12">
    <location>
        <position position="56"/>
    </location>
    <ligand>
        <name>substrate</name>
    </ligand>
</feature>
<dbReference type="STRING" id="2018661.A0A2A2K407"/>
<reference evidence="15 16" key="1">
    <citation type="journal article" date="2017" name="Curr. Biol.">
        <title>Genome architecture and evolution of a unichromosomal asexual nematode.</title>
        <authorList>
            <person name="Fradin H."/>
            <person name="Zegar C."/>
            <person name="Gutwein M."/>
            <person name="Lucas J."/>
            <person name="Kovtun M."/>
            <person name="Corcoran D."/>
            <person name="Baugh L.R."/>
            <person name="Kiontke K."/>
            <person name="Gunsalus K."/>
            <person name="Fitch D.H."/>
            <person name="Piano F."/>
        </authorList>
    </citation>
    <scope>NUCLEOTIDE SEQUENCE [LARGE SCALE GENOMIC DNA]</scope>
    <source>
        <strain evidence="15">PF1309</strain>
    </source>
</reference>